<protein>
    <submittedName>
        <fullName evidence="1">Uncharacterized protein</fullName>
    </submittedName>
</protein>
<sequence>MGGVYVHKTFEGVEELVRFVQEQLEVAEKMGLYLLSGTITQRDDLSPRFEWVAYYSK</sequence>
<accession>A0A6H2A277</accession>
<reference evidence="1" key="1">
    <citation type="submission" date="2020-03" db="EMBL/GenBank/DDBJ databases">
        <title>The deep terrestrial virosphere.</title>
        <authorList>
            <person name="Holmfeldt K."/>
            <person name="Nilsson E."/>
            <person name="Simone D."/>
            <person name="Lopez-Fernandez M."/>
            <person name="Wu X."/>
            <person name="de Brujin I."/>
            <person name="Lundin D."/>
            <person name="Andersson A."/>
            <person name="Bertilsson S."/>
            <person name="Dopson M."/>
        </authorList>
    </citation>
    <scope>NUCLEOTIDE SEQUENCE</scope>
    <source>
        <strain evidence="1">TM448A04598</strain>
    </source>
</reference>
<proteinExistence type="predicted"/>
<name>A0A6H2A277_9ZZZZ</name>
<dbReference type="AlphaFoldDB" id="A0A6H2A277"/>
<evidence type="ECO:0000313" key="1">
    <source>
        <dbReference type="EMBL" id="QJA54293.1"/>
    </source>
</evidence>
<organism evidence="1">
    <name type="scientific">viral metagenome</name>
    <dbReference type="NCBI Taxonomy" id="1070528"/>
    <lineage>
        <taxon>unclassified sequences</taxon>
        <taxon>metagenomes</taxon>
        <taxon>organismal metagenomes</taxon>
    </lineage>
</organism>
<dbReference type="EMBL" id="MT144494">
    <property type="protein sequence ID" value="QJA54293.1"/>
    <property type="molecule type" value="Genomic_DNA"/>
</dbReference>
<gene>
    <name evidence="1" type="ORF">TM448A04598_0002</name>
</gene>